<evidence type="ECO:0000259" key="2">
    <source>
        <dbReference type="Pfam" id="PF00060"/>
    </source>
</evidence>
<dbReference type="HOGENOM" id="CLU_184894_0_0_1"/>
<dbReference type="InterPro" id="IPR001320">
    <property type="entry name" value="Iontro_rcpt_C"/>
</dbReference>
<reference evidence="4" key="3">
    <citation type="submission" date="2015-06" db="UniProtKB">
        <authorList>
            <consortium name="EnsemblMetazoa"/>
        </authorList>
    </citation>
    <scope>IDENTIFICATION</scope>
</reference>
<keyword evidence="5" id="KW-1185">Reference proteome</keyword>
<evidence type="ECO:0000313" key="3">
    <source>
        <dbReference type="EMBL" id="ELU16737.1"/>
    </source>
</evidence>
<evidence type="ECO:0000313" key="5">
    <source>
        <dbReference type="Proteomes" id="UP000014760"/>
    </source>
</evidence>
<feature type="non-terminal residue" evidence="3">
    <location>
        <position position="1"/>
    </location>
</feature>
<accession>R7VDW4</accession>
<dbReference type="EnsemblMetazoa" id="CapteT138591">
    <property type="protein sequence ID" value="CapteP138591"/>
    <property type="gene ID" value="CapteG138591"/>
</dbReference>
<evidence type="ECO:0000313" key="4">
    <source>
        <dbReference type="EnsemblMetazoa" id="CapteP138591"/>
    </source>
</evidence>
<dbReference type="EMBL" id="KB292969">
    <property type="protein sequence ID" value="ELU16737.1"/>
    <property type="molecule type" value="Genomic_DNA"/>
</dbReference>
<dbReference type="STRING" id="283909.R7VDW4"/>
<feature type="transmembrane region" description="Helical" evidence="1">
    <location>
        <begin position="12"/>
        <end position="32"/>
    </location>
</feature>
<dbReference type="GO" id="GO:0015276">
    <property type="term" value="F:ligand-gated monoatomic ion channel activity"/>
    <property type="evidence" value="ECO:0007669"/>
    <property type="project" value="InterPro"/>
</dbReference>
<dbReference type="Gene3D" id="1.10.287.70">
    <property type="match status" value="1"/>
</dbReference>
<keyword evidence="1" id="KW-1133">Transmembrane helix</keyword>
<dbReference type="Proteomes" id="UP000014760">
    <property type="component" value="Unassembled WGS sequence"/>
</dbReference>
<dbReference type="EMBL" id="AMQN01017303">
    <property type="status" value="NOT_ANNOTATED_CDS"/>
    <property type="molecule type" value="Genomic_DNA"/>
</dbReference>
<dbReference type="GO" id="GO:0016020">
    <property type="term" value="C:membrane"/>
    <property type="evidence" value="ECO:0007669"/>
    <property type="project" value="InterPro"/>
</dbReference>
<dbReference type="AlphaFoldDB" id="R7VDW4"/>
<name>R7VDW4_CAPTE</name>
<evidence type="ECO:0000256" key="1">
    <source>
        <dbReference type="SAM" id="Phobius"/>
    </source>
</evidence>
<dbReference type="Pfam" id="PF00060">
    <property type="entry name" value="Lig_chan"/>
    <property type="match status" value="1"/>
</dbReference>
<protein>
    <recommendedName>
        <fullName evidence="2">Ionotropic glutamate receptor C-terminal domain-containing protein</fullName>
    </recommendedName>
</protein>
<sequence>RSYAGRLLVSTFWFSVITLAAVYSGNLVAFLASSDRTTPFTNLEDVAQQTDYQIGTAEGGSPEMLLRVGPSPGLHYKQICPEMKYPDQKNMVSKT</sequence>
<proteinExistence type="predicted"/>
<keyword evidence="1" id="KW-0472">Membrane</keyword>
<dbReference type="OrthoDB" id="9997229at2759"/>
<keyword evidence="1" id="KW-0812">Transmembrane</keyword>
<reference evidence="3 5" key="2">
    <citation type="journal article" date="2013" name="Nature">
        <title>Insights into bilaterian evolution from three spiralian genomes.</title>
        <authorList>
            <person name="Simakov O."/>
            <person name="Marletaz F."/>
            <person name="Cho S.J."/>
            <person name="Edsinger-Gonzales E."/>
            <person name="Havlak P."/>
            <person name="Hellsten U."/>
            <person name="Kuo D.H."/>
            <person name="Larsson T."/>
            <person name="Lv J."/>
            <person name="Arendt D."/>
            <person name="Savage R."/>
            <person name="Osoegawa K."/>
            <person name="de Jong P."/>
            <person name="Grimwood J."/>
            <person name="Chapman J.A."/>
            <person name="Shapiro H."/>
            <person name="Aerts A."/>
            <person name="Otillar R.P."/>
            <person name="Terry A.Y."/>
            <person name="Boore J.L."/>
            <person name="Grigoriev I.V."/>
            <person name="Lindberg D.R."/>
            <person name="Seaver E.C."/>
            <person name="Weisblat D.A."/>
            <person name="Putnam N.H."/>
            <person name="Rokhsar D.S."/>
        </authorList>
    </citation>
    <scope>NUCLEOTIDE SEQUENCE</scope>
    <source>
        <strain evidence="3 5">I ESC-2004</strain>
    </source>
</reference>
<reference evidence="5" key="1">
    <citation type="submission" date="2012-12" db="EMBL/GenBank/DDBJ databases">
        <authorList>
            <person name="Hellsten U."/>
            <person name="Grimwood J."/>
            <person name="Chapman J.A."/>
            <person name="Shapiro H."/>
            <person name="Aerts A."/>
            <person name="Otillar R.P."/>
            <person name="Terry A.Y."/>
            <person name="Boore J.L."/>
            <person name="Simakov O."/>
            <person name="Marletaz F."/>
            <person name="Cho S.-J."/>
            <person name="Edsinger-Gonzales E."/>
            <person name="Havlak P."/>
            <person name="Kuo D.-H."/>
            <person name="Larsson T."/>
            <person name="Lv J."/>
            <person name="Arendt D."/>
            <person name="Savage R."/>
            <person name="Osoegawa K."/>
            <person name="de Jong P."/>
            <person name="Lindberg D.R."/>
            <person name="Seaver E.C."/>
            <person name="Weisblat D.A."/>
            <person name="Putnam N.H."/>
            <person name="Grigoriev I.V."/>
            <person name="Rokhsar D.S."/>
        </authorList>
    </citation>
    <scope>NUCLEOTIDE SEQUENCE</scope>
    <source>
        <strain evidence="5">I ESC-2004</strain>
    </source>
</reference>
<organism evidence="3">
    <name type="scientific">Capitella teleta</name>
    <name type="common">Polychaete worm</name>
    <dbReference type="NCBI Taxonomy" id="283909"/>
    <lineage>
        <taxon>Eukaryota</taxon>
        <taxon>Metazoa</taxon>
        <taxon>Spiralia</taxon>
        <taxon>Lophotrochozoa</taxon>
        <taxon>Annelida</taxon>
        <taxon>Polychaeta</taxon>
        <taxon>Sedentaria</taxon>
        <taxon>Scolecida</taxon>
        <taxon>Capitellidae</taxon>
        <taxon>Capitella</taxon>
    </lineage>
</organism>
<gene>
    <name evidence="3" type="ORF">CAPTEDRAFT_138591</name>
</gene>
<feature type="domain" description="Ionotropic glutamate receptor C-terminal" evidence="2">
    <location>
        <begin position="1"/>
        <end position="82"/>
    </location>
</feature>